<evidence type="ECO:0000313" key="3">
    <source>
        <dbReference type="Proteomes" id="UP000502823"/>
    </source>
</evidence>
<name>A0A6L2PWJ1_COPFO</name>
<dbReference type="GO" id="GO:0051298">
    <property type="term" value="P:centrosome duplication"/>
    <property type="evidence" value="ECO:0007669"/>
    <property type="project" value="TreeGrafter"/>
</dbReference>
<organism evidence="2 3">
    <name type="scientific">Coptotermes formosanus</name>
    <name type="common">Formosan subterranean termite</name>
    <dbReference type="NCBI Taxonomy" id="36987"/>
    <lineage>
        <taxon>Eukaryota</taxon>
        <taxon>Metazoa</taxon>
        <taxon>Ecdysozoa</taxon>
        <taxon>Arthropoda</taxon>
        <taxon>Hexapoda</taxon>
        <taxon>Insecta</taxon>
        <taxon>Pterygota</taxon>
        <taxon>Neoptera</taxon>
        <taxon>Polyneoptera</taxon>
        <taxon>Dictyoptera</taxon>
        <taxon>Blattodea</taxon>
        <taxon>Blattoidea</taxon>
        <taxon>Termitoidae</taxon>
        <taxon>Rhinotermitidae</taxon>
        <taxon>Coptotermes</taxon>
    </lineage>
</organism>
<dbReference type="PANTHER" id="PTHR12436:SF38">
    <property type="entry name" value="SAC3 DOMAIN-CONTAINING PROTEIN 1"/>
    <property type="match status" value="1"/>
</dbReference>
<dbReference type="Gene3D" id="1.25.40.990">
    <property type="match status" value="1"/>
</dbReference>
<dbReference type="PANTHER" id="PTHR12436">
    <property type="entry name" value="80 KDA MCM3-ASSOCIATED PROTEIN"/>
    <property type="match status" value="1"/>
</dbReference>
<dbReference type="GO" id="GO:0005813">
    <property type="term" value="C:centrosome"/>
    <property type="evidence" value="ECO:0007669"/>
    <property type="project" value="TreeGrafter"/>
</dbReference>
<dbReference type="OrthoDB" id="264795at2759"/>
<evidence type="ECO:0000313" key="2">
    <source>
        <dbReference type="EMBL" id="GFG34845.1"/>
    </source>
</evidence>
<reference evidence="3" key="1">
    <citation type="submission" date="2020-01" db="EMBL/GenBank/DDBJ databases">
        <title>Draft genome sequence of the Termite Coptotermes fromosanus.</title>
        <authorList>
            <person name="Itakura S."/>
            <person name="Yosikawa Y."/>
            <person name="Umezawa K."/>
        </authorList>
    </citation>
    <scope>NUCLEOTIDE SEQUENCE [LARGE SCALE GENOMIC DNA]</scope>
</reference>
<dbReference type="InterPro" id="IPR045107">
    <property type="entry name" value="SAC3/GANP/THP3"/>
</dbReference>
<proteinExistence type="predicted"/>
<dbReference type="AlphaFoldDB" id="A0A6L2PWJ1"/>
<sequence length="293" mass="33299">MSGSSPSFIKGTCMDMCPVRERRLVVMRHETDWCIVYDFVFDRLRAVRQDMVIQDLGSVDGMMILEPTVRFHGYAGYRLCAEAQSKFDATINWTHLLQCLQQLLTLYDATHQDCYSVPTTGVRAEMEAMYLLLGLGNSDALRRALQLPQELRQHPLLRTAFSMSLALWNGNYVRVCALLPKLPPLLMCVAAQQLPLVRRRALQVMSRAYSSRNLSFPLSMLQAILLYKTREQAETDCRHYGISVTDNDVMFNKETFVPNAHGACLQVACVDSALQSCDLPQLLLYPEVDHVDR</sequence>
<dbReference type="Proteomes" id="UP000502823">
    <property type="component" value="Unassembled WGS sequence"/>
</dbReference>
<dbReference type="GO" id="GO:0005819">
    <property type="term" value="C:spindle"/>
    <property type="evidence" value="ECO:0007669"/>
    <property type="project" value="TreeGrafter"/>
</dbReference>
<dbReference type="InParanoid" id="A0A6L2PWJ1"/>
<dbReference type="Pfam" id="PF03399">
    <property type="entry name" value="SAC3_GANP"/>
    <property type="match status" value="1"/>
</dbReference>
<comment type="caution">
    <text evidence="2">The sequence shown here is derived from an EMBL/GenBank/DDBJ whole genome shotgun (WGS) entry which is preliminary data.</text>
</comment>
<dbReference type="EMBL" id="BLKM01000504">
    <property type="protein sequence ID" value="GFG34845.1"/>
    <property type="molecule type" value="Genomic_DNA"/>
</dbReference>
<dbReference type="GO" id="GO:0005634">
    <property type="term" value="C:nucleus"/>
    <property type="evidence" value="ECO:0007669"/>
    <property type="project" value="TreeGrafter"/>
</dbReference>
<dbReference type="InterPro" id="IPR005062">
    <property type="entry name" value="SAC3/GANP/THP3_conserved"/>
</dbReference>
<accession>A0A6L2PWJ1</accession>
<protein>
    <recommendedName>
        <fullName evidence="1">SAC3/GANP/THP3 conserved domain-containing protein</fullName>
    </recommendedName>
</protein>
<gene>
    <name evidence="2" type="ORF">Cfor_12074</name>
</gene>
<evidence type="ECO:0000259" key="1">
    <source>
        <dbReference type="Pfam" id="PF03399"/>
    </source>
</evidence>
<dbReference type="FunCoup" id="A0A6L2PWJ1">
    <property type="interactions" value="65"/>
</dbReference>
<feature type="domain" description="SAC3/GANP/THP3 conserved" evidence="1">
    <location>
        <begin position="26"/>
        <end position="245"/>
    </location>
</feature>
<keyword evidence="3" id="KW-1185">Reference proteome</keyword>
<dbReference type="GO" id="GO:0051225">
    <property type="term" value="P:spindle assembly"/>
    <property type="evidence" value="ECO:0007669"/>
    <property type="project" value="TreeGrafter"/>
</dbReference>